<feature type="transmembrane region" description="Helical" evidence="1">
    <location>
        <begin position="237"/>
        <end position="256"/>
    </location>
</feature>
<dbReference type="OrthoDB" id="10053152at2759"/>
<evidence type="ECO:0000256" key="1">
    <source>
        <dbReference type="SAM" id="Phobius"/>
    </source>
</evidence>
<dbReference type="GeneID" id="19941586"/>
<sequence>MTQEGWPHAVTAAQAAGLLAPPFAALVLLLVLLRVVYKPPNASFHLDKHANYGSLSDFSETESDADDIIYAGEVAGDYSAPWATTFDLAFVAGMAVGAVILSITTSVVQPRLFTDSGFWLSQLVKIMCMLVVSTLGGVVCRFFCIVDDYGYVMTTRNSVFKVNYTRKLQHFAAYLIPLLRPIVRATAAPTLEMAWAYYCTLACFLLLIKPLRERSRLCMLQFNALDRPEDRPHTLKWLIAGNLVPGFGLVTLFSAVFENVSFLLLIVLIVCIGDGLAEPVGIAFGRHKYLTSSCLSQRRYTRSFEGSAVVFLSTLSLPAIMYTSFASPAQVFATMALLPPVVTYAEAKSPHTVDTPILIAVAGTLLHVLTELLEV</sequence>
<dbReference type="eggNOG" id="ENOG502QR22">
    <property type="taxonomic scope" value="Eukaryota"/>
</dbReference>
<evidence type="ECO:0000313" key="3">
    <source>
        <dbReference type="Proteomes" id="UP000030762"/>
    </source>
</evidence>
<dbReference type="AlphaFoldDB" id="T0QUZ2"/>
<dbReference type="VEuPathDB" id="FungiDB:SDRG_00859"/>
<organism evidence="2 3">
    <name type="scientific">Saprolegnia diclina (strain VS20)</name>
    <dbReference type="NCBI Taxonomy" id="1156394"/>
    <lineage>
        <taxon>Eukaryota</taxon>
        <taxon>Sar</taxon>
        <taxon>Stramenopiles</taxon>
        <taxon>Oomycota</taxon>
        <taxon>Saprolegniomycetes</taxon>
        <taxon>Saprolegniales</taxon>
        <taxon>Saprolegniaceae</taxon>
        <taxon>Saprolegnia</taxon>
    </lineage>
</organism>
<dbReference type="Proteomes" id="UP000030762">
    <property type="component" value="Unassembled WGS sequence"/>
</dbReference>
<name>T0QUZ2_SAPDV</name>
<gene>
    <name evidence="2" type="ORF">SDRG_00859</name>
</gene>
<reference evidence="2 3" key="1">
    <citation type="submission" date="2012-04" db="EMBL/GenBank/DDBJ databases">
        <title>The Genome Sequence of Saprolegnia declina VS20.</title>
        <authorList>
            <consortium name="The Broad Institute Genome Sequencing Platform"/>
            <person name="Russ C."/>
            <person name="Nusbaum C."/>
            <person name="Tyler B."/>
            <person name="van West P."/>
            <person name="Dieguez-Uribeondo J."/>
            <person name="de Bruijn I."/>
            <person name="Tripathy S."/>
            <person name="Jiang R."/>
            <person name="Young S.K."/>
            <person name="Zeng Q."/>
            <person name="Gargeya S."/>
            <person name="Fitzgerald M."/>
            <person name="Haas B."/>
            <person name="Abouelleil A."/>
            <person name="Alvarado L."/>
            <person name="Arachchi H.M."/>
            <person name="Berlin A."/>
            <person name="Chapman S.B."/>
            <person name="Goldberg J."/>
            <person name="Griggs A."/>
            <person name="Gujja S."/>
            <person name="Hansen M."/>
            <person name="Howarth C."/>
            <person name="Imamovic A."/>
            <person name="Larimer J."/>
            <person name="McCowen C."/>
            <person name="Montmayeur A."/>
            <person name="Murphy C."/>
            <person name="Neiman D."/>
            <person name="Pearson M."/>
            <person name="Priest M."/>
            <person name="Roberts A."/>
            <person name="Saif S."/>
            <person name="Shea T."/>
            <person name="Sisk P."/>
            <person name="Sykes S."/>
            <person name="Wortman J."/>
            <person name="Nusbaum C."/>
            <person name="Birren B."/>
        </authorList>
    </citation>
    <scope>NUCLEOTIDE SEQUENCE [LARGE SCALE GENOMIC DNA]</scope>
    <source>
        <strain evidence="2 3">VS20</strain>
    </source>
</reference>
<dbReference type="InParanoid" id="T0QUZ2"/>
<feature type="transmembrane region" description="Helical" evidence="1">
    <location>
        <begin position="306"/>
        <end position="325"/>
    </location>
</feature>
<dbReference type="OMA" id="VCRFFCI"/>
<proteinExistence type="predicted"/>
<feature type="transmembrane region" description="Helical" evidence="1">
    <location>
        <begin position="12"/>
        <end position="37"/>
    </location>
</feature>
<keyword evidence="3" id="KW-1185">Reference proteome</keyword>
<protein>
    <recommendedName>
        <fullName evidence="4">Dolichol kinase</fullName>
    </recommendedName>
</protein>
<feature type="transmembrane region" description="Helical" evidence="1">
    <location>
        <begin position="123"/>
        <end position="146"/>
    </location>
</feature>
<evidence type="ECO:0008006" key="4">
    <source>
        <dbReference type="Google" id="ProtNLM"/>
    </source>
</evidence>
<dbReference type="EMBL" id="JH767133">
    <property type="protein sequence ID" value="EQC42014.1"/>
    <property type="molecule type" value="Genomic_DNA"/>
</dbReference>
<evidence type="ECO:0000313" key="2">
    <source>
        <dbReference type="EMBL" id="EQC42014.1"/>
    </source>
</evidence>
<feature type="transmembrane region" description="Helical" evidence="1">
    <location>
        <begin position="88"/>
        <end position="108"/>
    </location>
</feature>
<keyword evidence="1" id="KW-0472">Membrane</keyword>
<keyword evidence="1" id="KW-1133">Transmembrane helix</keyword>
<keyword evidence="1" id="KW-0812">Transmembrane</keyword>
<dbReference type="RefSeq" id="XP_008604583.1">
    <property type="nucleotide sequence ID" value="XM_008606361.1"/>
</dbReference>
<feature type="transmembrane region" description="Helical" evidence="1">
    <location>
        <begin position="262"/>
        <end position="285"/>
    </location>
</feature>
<accession>T0QUZ2</accession>